<dbReference type="GO" id="GO:0005634">
    <property type="term" value="C:nucleus"/>
    <property type="evidence" value="ECO:0007669"/>
    <property type="project" value="UniProtKB-SubCell"/>
</dbReference>
<evidence type="ECO:0000313" key="6">
    <source>
        <dbReference type="Proteomes" id="UP000806378"/>
    </source>
</evidence>
<dbReference type="GO" id="GO:0004518">
    <property type="term" value="F:nuclease activity"/>
    <property type="evidence" value="ECO:0007669"/>
    <property type="project" value="UniProtKB-KW"/>
</dbReference>
<evidence type="ECO:0000259" key="4">
    <source>
        <dbReference type="Pfam" id="PF08652"/>
    </source>
</evidence>
<evidence type="ECO:0000256" key="3">
    <source>
        <dbReference type="SAM" id="MobiDB-lite"/>
    </source>
</evidence>
<dbReference type="Proteomes" id="UP000806378">
    <property type="component" value="Unassembled WGS sequence"/>
</dbReference>
<dbReference type="Gramene" id="rna-gnl|WGS:JABURB|Cocit.L5649.1">
    <property type="protein sequence ID" value="cds-KAF7845999.1"/>
    <property type="gene ID" value="gene-BT93_L5649"/>
</dbReference>
<dbReference type="GO" id="GO:0034353">
    <property type="term" value="F:mRNA 5'-diphosphatase activity"/>
    <property type="evidence" value="ECO:0007669"/>
    <property type="project" value="TreeGrafter"/>
</dbReference>
<accession>A0A8T0CJ56</accession>
<keyword evidence="2" id="KW-0540">Nuclease</keyword>
<dbReference type="PANTHER" id="PTHR12395:SF9">
    <property type="entry name" value="DECAPPING AND EXORIBONUCLEASE PROTEIN"/>
    <property type="match status" value="1"/>
</dbReference>
<dbReference type="PANTHER" id="PTHR12395">
    <property type="entry name" value="DOM-3 RELATED"/>
    <property type="match status" value="1"/>
</dbReference>
<protein>
    <recommendedName>
        <fullName evidence="2">Decapping nuclease</fullName>
        <ecNumber evidence="2">3.6.1.-</ecNumber>
    </recommendedName>
</protein>
<dbReference type="InterPro" id="IPR039039">
    <property type="entry name" value="RAI1-like_fam"/>
</dbReference>
<dbReference type="GO" id="GO:0110155">
    <property type="term" value="P:NAD-cap decapping"/>
    <property type="evidence" value="ECO:0007669"/>
    <property type="project" value="TreeGrafter"/>
</dbReference>
<evidence type="ECO:0000256" key="1">
    <source>
        <dbReference type="ARBA" id="ARBA00006562"/>
    </source>
</evidence>
<sequence>MTAPFSPFDSWEMNLTRFRDTVFIEDNHAFKVASRRKQFTGFPGGPNQDLMSYWGYKFETLSTLPNHWCQCSRSDIEDRGVEIVSNYAQYCSVVRTGFGTVKVLIGGEVDAIEGMRSEDPSRQVPWVELKTSAEITSEKEGVKFERKLLKFWAQSFLLGVPKIVVGFRDQQGTLLRLQEFRTQEIPDMVASRRGLWNGQTCIDFTAGVLDWITDIVVGDGVWRLRKAEKSDALELQQLVDNGTGDILTEEFKHWRGVGMQEMLERIKQENTVKNSIPDTRNTDLQGNGIPNQTDPP</sequence>
<feature type="domain" description="RAI1-like" evidence="4">
    <location>
        <begin position="1"/>
        <end position="252"/>
    </location>
</feature>
<keyword evidence="2" id="KW-0378">Hydrolase</keyword>
<keyword evidence="2" id="KW-0547">Nucleotide-binding</keyword>
<dbReference type="GO" id="GO:0005829">
    <property type="term" value="C:cytosol"/>
    <property type="evidence" value="ECO:0007669"/>
    <property type="project" value="TreeGrafter"/>
</dbReference>
<feature type="compositionally biased region" description="Polar residues" evidence="3">
    <location>
        <begin position="271"/>
        <end position="296"/>
    </location>
</feature>
<keyword evidence="6" id="KW-1185">Reference proteome</keyword>
<comment type="similarity">
    <text evidence="1 2">Belongs to the DXO/Dom3Z family.</text>
</comment>
<keyword evidence="2" id="KW-0694">RNA-binding</keyword>
<name>A0A8T0CJ56_CORYI</name>
<dbReference type="EMBL" id="MU096627">
    <property type="protein sequence ID" value="KAF7845999.1"/>
    <property type="molecule type" value="Genomic_DNA"/>
</dbReference>
<keyword evidence="2" id="KW-0539">Nucleus</keyword>
<organism evidence="5 6">
    <name type="scientific">Corymbia citriodora subsp. variegata</name>
    <dbReference type="NCBI Taxonomy" id="360336"/>
    <lineage>
        <taxon>Eukaryota</taxon>
        <taxon>Viridiplantae</taxon>
        <taxon>Streptophyta</taxon>
        <taxon>Embryophyta</taxon>
        <taxon>Tracheophyta</taxon>
        <taxon>Spermatophyta</taxon>
        <taxon>Magnoliopsida</taxon>
        <taxon>eudicotyledons</taxon>
        <taxon>Gunneridae</taxon>
        <taxon>Pentapetalae</taxon>
        <taxon>rosids</taxon>
        <taxon>malvids</taxon>
        <taxon>Myrtales</taxon>
        <taxon>Myrtaceae</taxon>
        <taxon>Myrtoideae</taxon>
        <taxon>Eucalypteae</taxon>
        <taxon>Corymbia</taxon>
    </lineage>
</organism>
<reference evidence="5" key="1">
    <citation type="submission" date="2020-05" db="EMBL/GenBank/DDBJ databases">
        <title>WGS assembly of Corymbia citriodora subspecies variegata.</title>
        <authorList>
            <person name="Barry K."/>
            <person name="Hundley H."/>
            <person name="Shu S."/>
            <person name="Jenkins J."/>
            <person name="Grimwood J."/>
            <person name="Baten A."/>
        </authorList>
    </citation>
    <scope>NUCLEOTIDE SEQUENCE</scope>
    <source>
        <strain evidence="5">CV2-018</strain>
    </source>
</reference>
<comment type="cofactor">
    <cofactor evidence="2">
        <name>a divalent metal cation</name>
        <dbReference type="ChEBI" id="CHEBI:60240"/>
    </cofactor>
</comment>
<comment type="caution">
    <text evidence="5">The sequence shown here is derived from an EMBL/GenBank/DDBJ whole genome shotgun (WGS) entry which is preliminary data.</text>
</comment>
<keyword evidence="2" id="KW-0479">Metal-binding</keyword>
<dbReference type="GO" id="GO:0000166">
    <property type="term" value="F:nucleotide binding"/>
    <property type="evidence" value="ECO:0007669"/>
    <property type="project" value="UniProtKB-KW"/>
</dbReference>
<dbReference type="GO" id="GO:0046872">
    <property type="term" value="F:metal ion binding"/>
    <property type="evidence" value="ECO:0007669"/>
    <property type="project" value="UniProtKB-KW"/>
</dbReference>
<dbReference type="EC" id="3.6.1.-" evidence="2"/>
<dbReference type="GO" id="GO:0000956">
    <property type="term" value="P:nuclear-transcribed mRNA catabolic process"/>
    <property type="evidence" value="ECO:0007669"/>
    <property type="project" value="TreeGrafter"/>
</dbReference>
<comment type="function">
    <text evidence="2">Decapping enzyme for NAD-capped RNAs: specifically hydrolyzes the nicotinamide adenine dinucleotide (NAD) cap from a subset of RNAs by removing the entire NAD moiety from the 5'-end of an NAD-capped RNA.</text>
</comment>
<dbReference type="GO" id="GO:0003723">
    <property type="term" value="F:RNA binding"/>
    <property type="evidence" value="ECO:0007669"/>
    <property type="project" value="UniProtKB-KW"/>
</dbReference>
<evidence type="ECO:0000256" key="2">
    <source>
        <dbReference type="RuleBase" id="RU367113"/>
    </source>
</evidence>
<gene>
    <name evidence="5" type="ORF">BT93_L5649</name>
</gene>
<proteinExistence type="inferred from homology"/>
<dbReference type="AlphaFoldDB" id="A0A8T0CJ56"/>
<dbReference type="InterPro" id="IPR013961">
    <property type="entry name" value="RAI1"/>
</dbReference>
<evidence type="ECO:0000313" key="5">
    <source>
        <dbReference type="EMBL" id="KAF7845999.1"/>
    </source>
</evidence>
<comment type="subcellular location">
    <subcellularLocation>
        <location evidence="2">Nucleus</location>
    </subcellularLocation>
</comment>
<feature type="region of interest" description="Disordered" evidence="3">
    <location>
        <begin position="270"/>
        <end position="296"/>
    </location>
</feature>
<dbReference type="Pfam" id="PF08652">
    <property type="entry name" value="RAI1"/>
    <property type="match status" value="1"/>
</dbReference>
<dbReference type="OrthoDB" id="5853397at2759"/>